<dbReference type="OMA" id="WMEWIEY"/>
<dbReference type="Gene3D" id="1.10.287.210">
    <property type="match status" value="1"/>
</dbReference>
<keyword evidence="8 14" id="KW-1133">Transmembrane helix</keyword>
<keyword evidence="10" id="KW-0564">Palmitate</keyword>
<keyword evidence="7" id="KW-1043">Host membrane</keyword>
<keyword evidence="4" id="KW-1032">Host cell membrane</keyword>
<evidence type="ECO:0000256" key="11">
    <source>
        <dbReference type="ARBA" id="ARBA00023157"/>
    </source>
</evidence>
<evidence type="ECO:0000256" key="10">
    <source>
        <dbReference type="ARBA" id="ARBA00023139"/>
    </source>
</evidence>
<reference evidence="15" key="2">
    <citation type="submission" date="2025-08" db="UniProtKB">
        <authorList>
            <consortium name="Ensembl"/>
        </authorList>
    </citation>
    <scope>IDENTIFICATION</scope>
</reference>
<evidence type="ECO:0000256" key="14">
    <source>
        <dbReference type="SAM" id="Phobius"/>
    </source>
</evidence>
<dbReference type="Proteomes" id="UP000472265">
    <property type="component" value="Chromosome 9"/>
</dbReference>
<reference evidence="15" key="3">
    <citation type="submission" date="2025-09" db="UniProtKB">
        <authorList>
            <consortium name="Ensembl"/>
        </authorList>
    </citation>
    <scope>IDENTIFICATION</scope>
</reference>
<evidence type="ECO:0000256" key="5">
    <source>
        <dbReference type="ARBA" id="ARBA00022581"/>
    </source>
</evidence>
<evidence type="ECO:0000256" key="6">
    <source>
        <dbReference type="ARBA" id="ARBA00022692"/>
    </source>
</evidence>
<comment type="subcellular location">
    <subcellularLocation>
        <location evidence="1">Host cell membrane</location>
        <topology evidence="1">Single-pass type I membrane protein</topology>
    </subcellularLocation>
    <subcellularLocation>
        <location evidence="2">Host endomembrane system</location>
        <topology evidence="2">Peripheral membrane protein</topology>
    </subcellularLocation>
    <subcellularLocation>
        <location evidence="3">Virion membrane</location>
        <topology evidence="3">Single-pass type I membrane protein</topology>
    </subcellularLocation>
</comment>
<evidence type="ECO:0008006" key="17">
    <source>
        <dbReference type="Google" id="ProtNLM"/>
    </source>
</evidence>
<keyword evidence="9 14" id="KW-0472">Membrane</keyword>
<dbReference type="InParanoid" id="A0A671VEP6"/>
<keyword evidence="6 14" id="KW-0812">Transmembrane</keyword>
<feature type="transmembrane region" description="Helical" evidence="14">
    <location>
        <begin position="447"/>
        <end position="470"/>
    </location>
</feature>
<keyword evidence="12" id="KW-0325">Glycoprotein</keyword>
<dbReference type="Ensembl" id="ENSSAUT00010025976.1">
    <property type="protein sequence ID" value="ENSSAUP00010024589.1"/>
    <property type="gene ID" value="ENSSAUG00010010768.1"/>
</dbReference>
<proteinExistence type="predicted"/>
<evidence type="ECO:0000256" key="12">
    <source>
        <dbReference type="ARBA" id="ARBA00023180"/>
    </source>
</evidence>
<evidence type="ECO:0000313" key="16">
    <source>
        <dbReference type="Proteomes" id="UP000472265"/>
    </source>
</evidence>
<dbReference type="GeneTree" id="ENSGT00530000064449"/>
<name>A0A671VEP6_SPAAU</name>
<evidence type="ECO:0000313" key="15">
    <source>
        <dbReference type="Ensembl" id="ENSSAUP00010024589.1"/>
    </source>
</evidence>
<evidence type="ECO:0000256" key="13">
    <source>
        <dbReference type="ARBA" id="ARBA00023288"/>
    </source>
</evidence>
<keyword evidence="5" id="KW-0945">Host-virus interaction</keyword>
<keyword evidence="11" id="KW-1015">Disulfide bond</keyword>
<dbReference type="CDD" id="cd09951">
    <property type="entry name" value="HERV-Rb-like_HR1-HR2"/>
    <property type="match status" value="1"/>
</dbReference>
<keyword evidence="16" id="KW-1185">Reference proteome</keyword>
<organism evidence="15 16">
    <name type="scientific">Sparus aurata</name>
    <name type="common">Gilthead sea bream</name>
    <dbReference type="NCBI Taxonomy" id="8175"/>
    <lineage>
        <taxon>Eukaryota</taxon>
        <taxon>Metazoa</taxon>
        <taxon>Chordata</taxon>
        <taxon>Craniata</taxon>
        <taxon>Vertebrata</taxon>
        <taxon>Euteleostomi</taxon>
        <taxon>Actinopterygii</taxon>
        <taxon>Neopterygii</taxon>
        <taxon>Teleostei</taxon>
        <taxon>Neoteleostei</taxon>
        <taxon>Acanthomorphata</taxon>
        <taxon>Eupercaria</taxon>
        <taxon>Spariformes</taxon>
        <taxon>Sparidae</taxon>
        <taxon>Sparus</taxon>
    </lineage>
</organism>
<dbReference type="InterPro" id="IPR018154">
    <property type="entry name" value="TLV/ENV_coat_polyprotein"/>
</dbReference>
<reference evidence="15" key="1">
    <citation type="submission" date="2021-04" db="EMBL/GenBank/DDBJ databases">
        <authorList>
            <consortium name="Wellcome Sanger Institute Data Sharing"/>
        </authorList>
    </citation>
    <scope>NUCLEOTIDE SEQUENCE [LARGE SCALE GENOMIC DNA]</scope>
</reference>
<evidence type="ECO:0000256" key="3">
    <source>
        <dbReference type="ARBA" id="ARBA00004563"/>
    </source>
</evidence>
<evidence type="ECO:0000256" key="9">
    <source>
        <dbReference type="ARBA" id="ARBA00023136"/>
    </source>
</evidence>
<protein>
    <recommendedName>
        <fullName evidence="17">Envelope glycoprotein</fullName>
    </recommendedName>
</protein>
<dbReference type="AlphaFoldDB" id="A0A671VEP6"/>
<evidence type="ECO:0000256" key="7">
    <source>
        <dbReference type="ARBA" id="ARBA00022870"/>
    </source>
</evidence>
<evidence type="ECO:0000256" key="8">
    <source>
        <dbReference type="ARBA" id="ARBA00022989"/>
    </source>
</evidence>
<dbReference type="PANTHER" id="PTHR10424">
    <property type="entry name" value="VIRAL ENVELOPE PROTEIN"/>
    <property type="match status" value="1"/>
</dbReference>
<evidence type="ECO:0000256" key="4">
    <source>
        <dbReference type="ARBA" id="ARBA00022511"/>
    </source>
</evidence>
<evidence type="ECO:0000256" key="2">
    <source>
        <dbReference type="ARBA" id="ARBA00004531"/>
    </source>
</evidence>
<dbReference type="SUPFAM" id="SSF58069">
    <property type="entry name" value="Virus ectodomain"/>
    <property type="match status" value="1"/>
</dbReference>
<dbReference type="Pfam" id="PF00429">
    <property type="entry name" value="TLV_coat"/>
    <property type="match status" value="1"/>
</dbReference>
<dbReference type="PANTHER" id="PTHR10424:SF81">
    <property type="entry name" value="ERVV2 PROTEIN"/>
    <property type="match status" value="1"/>
</dbReference>
<sequence>MMPDTCKINHCNPVIITLKTPKHTDNGTYVLGAWVSGTNPVGIFHITVFPNLSNQTISVMATPTTPTSMKNNPVKYIDVKNIKETYALETGYTDSNVWLQWIVHTARNSKFSPSSCLACAAARPGLGTVPFPLNPDNDPKGFRCMLDLYNSDSVTNCTTLNLLFPPVSPQIKPPWFTPYTGNYTCLTRGKGTVSVGGLTTCQTIIDVSKGGSNVTDDVVNDQIMARADVWWFCGGKTLRAKLPTDWQGTCAMVQLLMQTYILPYDTMILEKVKTHNSHITKRKAPKGSFDSKVYLDAIGVPRGVPDEFKARNQVAAGFESFLAWWVTINKNVDWINYVYYNQQRFLNYTKGAIGGIHQQLDKTSLMAWQNRMALDMLLAEKGGVCRMFGDMCCTFIPNNTAPDGSITKALDGLTSLSAELAENSGFNDPLTGWLQDIFGKWTGSIKAMMLSVAVMIAILIICGCCLIPCLRGLLQRLIDTAVTKTTMLYERVPTTDDYREDYENAAQENVTFDMTDDDFYGNLFDETRIPQFKG</sequence>
<evidence type="ECO:0000256" key="1">
    <source>
        <dbReference type="ARBA" id="ARBA00004402"/>
    </source>
</evidence>
<keyword evidence="13" id="KW-0449">Lipoprotein</keyword>
<accession>A0A671VEP6</accession>